<name>A0AAD3TBB9_NEPGR</name>
<feature type="compositionally biased region" description="Basic residues" evidence="1">
    <location>
        <begin position="68"/>
        <end position="78"/>
    </location>
</feature>
<gene>
    <name evidence="2" type="ORF">Nepgr_027967</name>
</gene>
<dbReference type="Proteomes" id="UP001279734">
    <property type="component" value="Unassembled WGS sequence"/>
</dbReference>
<evidence type="ECO:0000256" key="1">
    <source>
        <dbReference type="SAM" id="MobiDB-lite"/>
    </source>
</evidence>
<feature type="region of interest" description="Disordered" evidence="1">
    <location>
        <begin position="59"/>
        <end position="78"/>
    </location>
</feature>
<sequence>MGVFKQISQKIATTKKREKQNKDHERYGAANESVLAEGNIENVMEKDEGQGGEMELVVSHHTGQPGVRNRRMGKTCTA</sequence>
<proteinExistence type="predicted"/>
<accession>A0AAD3TBB9</accession>
<organism evidence="2 3">
    <name type="scientific">Nepenthes gracilis</name>
    <name type="common">Slender pitcher plant</name>
    <dbReference type="NCBI Taxonomy" id="150966"/>
    <lineage>
        <taxon>Eukaryota</taxon>
        <taxon>Viridiplantae</taxon>
        <taxon>Streptophyta</taxon>
        <taxon>Embryophyta</taxon>
        <taxon>Tracheophyta</taxon>
        <taxon>Spermatophyta</taxon>
        <taxon>Magnoliopsida</taxon>
        <taxon>eudicotyledons</taxon>
        <taxon>Gunneridae</taxon>
        <taxon>Pentapetalae</taxon>
        <taxon>Caryophyllales</taxon>
        <taxon>Nepenthaceae</taxon>
        <taxon>Nepenthes</taxon>
    </lineage>
</organism>
<protein>
    <submittedName>
        <fullName evidence="2">Uncharacterized protein</fullName>
    </submittedName>
</protein>
<dbReference type="EMBL" id="BSYO01000030">
    <property type="protein sequence ID" value="GMH26124.1"/>
    <property type="molecule type" value="Genomic_DNA"/>
</dbReference>
<comment type="caution">
    <text evidence="2">The sequence shown here is derived from an EMBL/GenBank/DDBJ whole genome shotgun (WGS) entry which is preliminary data.</text>
</comment>
<feature type="compositionally biased region" description="Polar residues" evidence="1">
    <location>
        <begin position="1"/>
        <end position="12"/>
    </location>
</feature>
<keyword evidence="3" id="KW-1185">Reference proteome</keyword>
<reference evidence="2" key="1">
    <citation type="submission" date="2023-05" db="EMBL/GenBank/DDBJ databases">
        <title>Nepenthes gracilis genome sequencing.</title>
        <authorList>
            <person name="Fukushima K."/>
        </authorList>
    </citation>
    <scope>NUCLEOTIDE SEQUENCE</scope>
    <source>
        <strain evidence="2">SING2019-196</strain>
    </source>
</reference>
<evidence type="ECO:0000313" key="2">
    <source>
        <dbReference type="EMBL" id="GMH26124.1"/>
    </source>
</evidence>
<feature type="region of interest" description="Disordered" evidence="1">
    <location>
        <begin position="1"/>
        <end position="28"/>
    </location>
</feature>
<dbReference type="AlphaFoldDB" id="A0AAD3TBB9"/>
<evidence type="ECO:0000313" key="3">
    <source>
        <dbReference type="Proteomes" id="UP001279734"/>
    </source>
</evidence>